<dbReference type="RefSeq" id="WP_179203925.1">
    <property type="nucleotide sequence ID" value="NZ_FUKW01000060.1"/>
</dbReference>
<name>A0A1R4J4I2_9LACT</name>
<evidence type="ECO:0000256" key="1">
    <source>
        <dbReference type="SAM" id="Phobius"/>
    </source>
</evidence>
<feature type="transmembrane region" description="Helical" evidence="1">
    <location>
        <begin position="30"/>
        <end position="49"/>
    </location>
</feature>
<evidence type="ECO:0000313" key="2">
    <source>
        <dbReference type="EMBL" id="SJN26613.1"/>
    </source>
</evidence>
<evidence type="ECO:0000313" key="3">
    <source>
        <dbReference type="Proteomes" id="UP000195611"/>
    </source>
</evidence>
<reference evidence="2 3" key="1">
    <citation type="submission" date="2017-02" db="EMBL/GenBank/DDBJ databases">
        <authorList>
            <person name="Peterson S.W."/>
        </authorList>
    </citation>
    <scope>NUCLEOTIDE SEQUENCE [LARGE SCALE GENOMIC DNA]</scope>
    <source>
        <strain evidence="2 3">42ea</strain>
    </source>
</reference>
<sequence length="53" mass="5902">MFYFAIFVLLASIGFGVLHATHKGDKKELQKFNIGFSILMAIFALANLLQVLT</sequence>
<dbReference type="EMBL" id="FUKW01000060">
    <property type="protein sequence ID" value="SJN26613.1"/>
    <property type="molecule type" value="Genomic_DNA"/>
</dbReference>
<keyword evidence="1" id="KW-0812">Transmembrane</keyword>
<keyword evidence="1" id="KW-0472">Membrane</keyword>
<organism evidence="2 3">
    <name type="scientific">Marinilactibacillus psychrotolerans 42ea</name>
    <dbReference type="NCBI Taxonomy" id="1255609"/>
    <lineage>
        <taxon>Bacteria</taxon>
        <taxon>Bacillati</taxon>
        <taxon>Bacillota</taxon>
        <taxon>Bacilli</taxon>
        <taxon>Lactobacillales</taxon>
        <taxon>Carnobacteriaceae</taxon>
        <taxon>Marinilactibacillus</taxon>
    </lineage>
</organism>
<proteinExistence type="predicted"/>
<dbReference type="Proteomes" id="UP000195611">
    <property type="component" value="Unassembled WGS sequence"/>
</dbReference>
<keyword evidence="1" id="KW-1133">Transmembrane helix</keyword>
<accession>A0A1R4J4I2</accession>
<dbReference type="AlphaFoldDB" id="A0A1R4J4I2"/>
<gene>
    <name evidence="2" type="ORF">FM115_03765</name>
</gene>
<protein>
    <submittedName>
        <fullName evidence="2">Uncharacterized protein</fullName>
    </submittedName>
</protein>